<dbReference type="Pfam" id="PF22562">
    <property type="entry name" value="UBA_7"/>
    <property type="match status" value="2"/>
</dbReference>
<dbReference type="SMART" id="SM00165">
    <property type="entry name" value="UBA"/>
    <property type="match status" value="2"/>
</dbReference>
<dbReference type="PROSITE" id="PS50053">
    <property type="entry name" value="UBIQUITIN_2"/>
    <property type="match status" value="1"/>
</dbReference>
<feature type="region of interest" description="Disordered" evidence="1">
    <location>
        <begin position="408"/>
        <end position="427"/>
    </location>
</feature>
<feature type="domain" description="UBA" evidence="2">
    <location>
        <begin position="294"/>
        <end position="334"/>
    </location>
</feature>
<protein>
    <recommendedName>
        <fullName evidence="6">Ubiquitin-associated domain-containing protein 1</fullName>
    </recommendedName>
</protein>
<dbReference type="EMBL" id="JAIWYP010000009">
    <property type="protein sequence ID" value="KAH3778114.1"/>
    <property type="molecule type" value="Genomic_DNA"/>
</dbReference>
<dbReference type="InterPro" id="IPR041927">
    <property type="entry name" value="UBA2_UBAC1"/>
</dbReference>
<dbReference type="InterPro" id="IPR052476">
    <property type="entry name" value="UBAC1"/>
</dbReference>
<dbReference type="GO" id="GO:0000151">
    <property type="term" value="C:ubiquitin ligase complex"/>
    <property type="evidence" value="ECO:0007669"/>
    <property type="project" value="TreeGrafter"/>
</dbReference>
<dbReference type="InterPro" id="IPR029071">
    <property type="entry name" value="Ubiquitin-like_domsf"/>
</dbReference>
<evidence type="ECO:0000256" key="1">
    <source>
        <dbReference type="SAM" id="MobiDB-lite"/>
    </source>
</evidence>
<evidence type="ECO:0000313" key="4">
    <source>
        <dbReference type="EMBL" id="KAH3778114.1"/>
    </source>
</evidence>
<dbReference type="Gene3D" id="1.10.8.10">
    <property type="entry name" value="DNA helicase RuvA subunit, C-terminal domain"/>
    <property type="match status" value="2"/>
</dbReference>
<dbReference type="InterPro" id="IPR009060">
    <property type="entry name" value="UBA-like_sf"/>
</dbReference>
<keyword evidence="5" id="KW-1185">Reference proteome</keyword>
<proteinExistence type="predicted"/>
<feature type="domain" description="UBA" evidence="2">
    <location>
        <begin position="192"/>
        <end position="232"/>
    </location>
</feature>
<dbReference type="Proteomes" id="UP000828390">
    <property type="component" value="Unassembled WGS sequence"/>
</dbReference>
<feature type="region of interest" description="Disordered" evidence="1">
    <location>
        <begin position="102"/>
        <end position="127"/>
    </location>
</feature>
<reference evidence="4" key="2">
    <citation type="submission" date="2020-11" db="EMBL/GenBank/DDBJ databases">
        <authorList>
            <person name="McCartney M.A."/>
            <person name="Auch B."/>
            <person name="Kono T."/>
            <person name="Mallez S."/>
            <person name="Becker A."/>
            <person name="Gohl D.M."/>
            <person name="Silverstein K.A.T."/>
            <person name="Koren S."/>
            <person name="Bechman K.B."/>
            <person name="Herman A."/>
            <person name="Abrahante J.E."/>
            <person name="Garbe J."/>
        </authorList>
    </citation>
    <scope>NUCLEOTIDE SEQUENCE</scope>
    <source>
        <strain evidence="4">Duluth1</strain>
        <tissue evidence="4">Whole animal</tissue>
    </source>
</reference>
<dbReference type="InterPro" id="IPR057650">
    <property type="entry name" value="UBL_UBAC1"/>
</dbReference>
<dbReference type="Pfam" id="PF23326">
    <property type="entry name" value="UBL_UBAC1"/>
    <property type="match status" value="1"/>
</dbReference>
<dbReference type="SUPFAM" id="SSF46934">
    <property type="entry name" value="UBA-like"/>
    <property type="match status" value="2"/>
</dbReference>
<dbReference type="InterPro" id="IPR000626">
    <property type="entry name" value="Ubiquitin-like_dom"/>
</dbReference>
<evidence type="ECO:0000259" key="2">
    <source>
        <dbReference type="PROSITE" id="PS50030"/>
    </source>
</evidence>
<evidence type="ECO:0000313" key="5">
    <source>
        <dbReference type="Proteomes" id="UP000828390"/>
    </source>
</evidence>
<dbReference type="AlphaFoldDB" id="A0A9D4IMA4"/>
<feature type="compositionally biased region" description="Basic and acidic residues" evidence="1">
    <location>
        <begin position="103"/>
        <end position="114"/>
    </location>
</feature>
<dbReference type="InterPro" id="IPR015940">
    <property type="entry name" value="UBA"/>
</dbReference>
<comment type="caution">
    <text evidence="4">The sequence shown here is derived from an EMBL/GenBank/DDBJ whole genome shotgun (WGS) entry which is preliminary data.</text>
</comment>
<dbReference type="PANTHER" id="PTHR46738">
    <property type="entry name" value="UBIQUITIN-ASSOCIATED DOMAIN-CONTAINING PROTEIN 1"/>
    <property type="match status" value="1"/>
</dbReference>
<accession>A0A9D4IMA4</accession>
<dbReference type="PROSITE" id="PS50030">
    <property type="entry name" value="UBA"/>
    <property type="match status" value="2"/>
</dbReference>
<dbReference type="SUPFAM" id="SSF54236">
    <property type="entry name" value="Ubiquitin-like"/>
    <property type="match status" value="1"/>
</dbReference>
<dbReference type="Gene3D" id="1.10.260.100">
    <property type="match status" value="1"/>
</dbReference>
<feature type="compositionally biased region" description="Low complexity" evidence="1">
    <location>
        <begin position="413"/>
        <end position="427"/>
    </location>
</feature>
<sequence length="427" mass="47713">MFVSDTNIFPSSGMKIRISCPDGSDLFLSFLPEATVDNLKVAALRNILTDSASSLKESLYYKIILVRTCKSLEDEKTLLEQGVQDNDEVLLLKRRLLPSQFEKSSDKNKQEEIRSSPTAADIQKATSGLPVTDTHTCQATVSSTVDFQTELRKILISLIEVSQKLLCLNPEASKIFEQAEEILHEPSSSRDDLDDDSIQQLTAMGFPEHRARKALKLNKLSVMSAMDWLLQHGDDPDIDQPLPDNTDTLQSLEGEVGAEGGTATNLDDTGTDISRHRVSNILKSLRAYKKREFKPNPKVLQHLLEMGFDEKSCVEALRATRNNGDAACEMLLNNRKPPPDTLDEGIDPESPMFRAIMANPVVQLGLNNPRCLLAFIQMLEHPHTANQWLSDPETAPLLVHISRIYHAEKHSHQQQQHETSTAITQSR</sequence>
<dbReference type="CDD" id="cd14304">
    <property type="entry name" value="UBA2_KPC2"/>
    <property type="match status" value="1"/>
</dbReference>
<name>A0A9D4IMA4_DREPO</name>
<feature type="domain" description="Ubiquitin-like" evidence="3">
    <location>
        <begin position="14"/>
        <end position="95"/>
    </location>
</feature>
<organism evidence="4 5">
    <name type="scientific">Dreissena polymorpha</name>
    <name type="common">Zebra mussel</name>
    <name type="synonym">Mytilus polymorpha</name>
    <dbReference type="NCBI Taxonomy" id="45954"/>
    <lineage>
        <taxon>Eukaryota</taxon>
        <taxon>Metazoa</taxon>
        <taxon>Spiralia</taxon>
        <taxon>Lophotrochozoa</taxon>
        <taxon>Mollusca</taxon>
        <taxon>Bivalvia</taxon>
        <taxon>Autobranchia</taxon>
        <taxon>Heteroconchia</taxon>
        <taxon>Euheterodonta</taxon>
        <taxon>Imparidentia</taxon>
        <taxon>Neoheterodontei</taxon>
        <taxon>Myida</taxon>
        <taxon>Dreissenoidea</taxon>
        <taxon>Dreissenidae</taxon>
        <taxon>Dreissena</taxon>
    </lineage>
</organism>
<dbReference type="OrthoDB" id="336240at2759"/>
<gene>
    <name evidence="4" type="ORF">DPMN_179567</name>
</gene>
<evidence type="ECO:0000259" key="3">
    <source>
        <dbReference type="PROSITE" id="PS50053"/>
    </source>
</evidence>
<dbReference type="PANTHER" id="PTHR46738:SF1">
    <property type="entry name" value="UBIQUITIN-ASSOCIATED DOMAIN-CONTAINING PROTEIN 1"/>
    <property type="match status" value="1"/>
</dbReference>
<reference evidence="4" key="1">
    <citation type="journal article" date="2019" name="bioRxiv">
        <title>The Genome of the Zebra Mussel, Dreissena polymorpha: A Resource for Invasive Species Research.</title>
        <authorList>
            <person name="McCartney M.A."/>
            <person name="Auch B."/>
            <person name="Kono T."/>
            <person name="Mallez S."/>
            <person name="Zhang Y."/>
            <person name="Obille A."/>
            <person name="Becker A."/>
            <person name="Abrahante J.E."/>
            <person name="Garbe J."/>
            <person name="Badalamenti J.P."/>
            <person name="Herman A."/>
            <person name="Mangelson H."/>
            <person name="Liachko I."/>
            <person name="Sullivan S."/>
            <person name="Sone E.D."/>
            <person name="Koren S."/>
            <person name="Silverstein K.A.T."/>
            <person name="Beckman K.B."/>
            <person name="Gohl D.M."/>
        </authorList>
    </citation>
    <scope>NUCLEOTIDE SEQUENCE</scope>
    <source>
        <strain evidence="4">Duluth1</strain>
        <tissue evidence="4">Whole animal</tissue>
    </source>
</reference>
<evidence type="ECO:0008006" key="6">
    <source>
        <dbReference type="Google" id="ProtNLM"/>
    </source>
</evidence>